<protein>
    <recommendedName>
        <fullName evidence="3">Allene oxide cyclase barrel-like domain-containing protein</fullName>
    </recommendedName>
</protein>
<dbReference type="EMBL" id="LQPW01000086">
    <property type="protein sequence ID" value="ORX02684.1"/>
    <property type="molecule type" value="Genomic_DNA"/>
</dbReference>
<dbReference type="Proteomes" id="UP000193317">
    <property type="component" value="Unassembled WGS sequence"/>
</dbReference>
<dbReference type="OrthoDB" id="4723839at2"/>
<keyword evidence="2" id="KW-1185">Reference proteome</keyword>
<sequence length="135" mass="14794">MLIVINTRVIGLAEYQISSEEPDVITARYLTFGSAGAMGSGRAVGDTSNGFPGDYHVQYFDAGGKLAGDLDLHIETVGESYQLTWRHRRENVRLPALAGEVIFEGIGFPTGERTMALTYWMSQKLSAAIELRPLL</sequence>
<comment type="caution">
    <text evidence="1">The sequence shown here is derived from an EMBL/GenBank/DDBJ whole genome shotgun (WGS) entry which is preliminary data.</text>
</comment>
<gene>
    <name evidence="1" type="ORF">AWC27_28395</name>
</gene>
<proteinExistence type="predicted"/>
<dbReference type="RefSeq" id="WP_085670976.1">
    <property type="nucleotide sequence ID" value="NZ_JACKRU010000473.1"/>
</dbReference>
<reference evidence="1 2" key="1">
    <citation type="submission" date="2016-01" db="EMBL/GenBank/DDBJ databases">
        <title>The new phylogeny of the genus Mycobacterium.</title>
        <authorList>
            <person name="Tarcisio F."/>
            <person name="Conor M."/>
            <person name="Antonella G."/>
            <person name="Elisabetta G."/>
            <person name="Giulia F.S."/>
            <person name="Sara T."/>
            <person name="Anna F."/>
            <person name="Clotilde B."/>
            <person name="Roberto B."/>
            <person name="Veronica D.S."/>
            <person name="Fabio R."/>
            <person name="Monica P."/>
            <person name="Olivier J."/>
            <person name="Enrico T."/>
            <person name="Nicola S."/>
        </authorList>
    </citation>
    <scope>NUCLEOTIDE SEQUENCE [LARGE SCALE GENOMIC DNA]</scope>
    <source>
        <strain evidence="1 2">DSM 44166</strain>
    </source>
</reference>
<evidence type="ECO:0008006" key="3">
    <source>
        <dbReference type="Google" id="ProtNLM"/>
    </source>
</evidence>
<evidence type="ECO:0000313" key="1">
    <source>
        <dbReference type="EMBL" id="ORX02684.1"/>
    </source>
</evidence>
<name>A0A1X2EHT4_MYCSZ</name>
<evidence type="ECO:0000313" key="2">
    <source>
        <dbReference type="Proteomes" id="UP000193317"/>
    </source>
</evidence>
<dbReference type="AlphaFoldDB" id="A0A1X2EHT4"/>
<organism evidence="1 2">
    <name type="scientific">Mycobacterium szulgai</name>
    <dbReference type="NCBI Taxonomy" id="1787"/>
    <lineage>
        <taxon>Bacteria</taxon>
        <taxon>Bacillati</taxon>
        <taxon>Actinomycetota</taxon>
        <taxon>Actinomycetes</taxon>
        <taxon>Mycobacteriales</taxon>
        <taxon>Mycobacteriaceae</taxon>
        <taxon>Mycobacterium</taxon>
    </lineage>
</organism>
<accession>A0A1X2EHT4</accession>